<dbReference type="eggNOG" id="ENOG503106D">
    <property type="taxonomic scope" value="Bacteria"/>
</dbReference>
<organism evidence="1 2">
    <name type="scientific">Allomeiothermus silvanus (strain ATCC 700542 / DSM 9946 / NBRC 106475 / NCIMB 13440 / VI-R2)</name>
    <name type="common">Thermus silvanus</name>
    <dbReference type="NCBI Taxonomy" id="526227"/>
    <lineage>
        <taxon>Bacteria</taxon>
        <taxon>Thermotogati</taxon>
        <taxon>Deinococcota</taxon>
        <taxon>Deinococci</taxon>
        <taxon>Thermales</taxon>
        <taxon>Thermaceae</taxon>
        <taxon>Allomeiothermus</taxon>
    </lineage>
</organism>
<protein>
    <recommendedName>
        <fullName evidence="3">Transglutaminase-like domain-containing protein</fullName>
    </recommendedName>
</protein>
<dbReference type="Gene3D" id="1.25.40.10">
    <property type="entry name" value="Tetratricopeptide repeat domain"/>
    <property type="match status" value="1"/>
</dbReference>
<gene>
    <name evidence="1" type="ordered locus">Mesil_2622</name>
</gene>
<evidence type="ECO:0000313" key="2">
    <source>
        <dbReference type="Proteomes" id="UP000001916"/>
    </source>
</evidence>
<dbReference type="STRING" id="526227.Mesil_2622"/>
<dbReference type="EMBL" id="CP002042">
    <property type="protein sequence ID" value="ADH64471.1"/>
    <property type="molecule type" value="Genomic_DNA"/>
</dbReference>
<name>D7BBK9_ALLS1</name>
<keyword evidence="2" id="KW-1185">Reference proteome</keyword>
<dbReference type="Proteomes" id="UP000001916">
    <property type="component" value="Chromosome"/>
</dbReference>
<sequence>MVGGAVLLVGLGAGVWSARVHPPLSEPTQPLVVVQTKAAERYPYRSPVFSAFVADSYREVPLRVEPFYAWWEGAYVRHPNVWLEGHAALITAMEARRKELAAARGEAKTRLELETARWLHKLVKTLIPKFSLERGFEFVYTVERGERQCLLQSVLIAGMLQKMGLDAGVVMVWKNPQGQVSNNGHAVTVLRLPGGRDVLVDASDPEPFIRHQGLFVYDPAGRSYRFVEPVYSQDFITAYRLREGSQRVNPDQLRPLSALFLRSQFYYYRGERAPGGFMGPSNPTGLAASARFLEQAIHYDPYNPLPVYVLGHVYAKEGKKEAARKQYLQGYRLYRAFGYVPSGPQAAYNRAVLGP</sequence>
<dbReference type="InterPro" id="IPR011990">
    <property type="entry name" value="TPR-like_helical_dom_sf"/>
</dbReference>
<evidence type="ECO:0008006" key="3">
    <source>
        <dbReference type="Google" id="ProtNLM"/>
    </source>
</evidence>
<dbReference type="AlphaFoldDB" id="D7BBK9"/>
<evidence type="ECO:0000313" key="1">
    <source>
        <dbReference type="EMBL" id="ADH64471.1"/>
    </source>
</evidence>
<reference evidence="1 2" key="1">
    <citation type="journal article" date="2010" name="Stand. Genomic Sci.">
        <title>Complete genome sequence of Meiothermus silvanus type strain (VI-R2).</title>
        <authorList>
            <person name="Sikorski J."/>
            <person name="Tindall B.J."/>
            <person name="Lowry S."/>
            <person name="Lucas S."/>
            <person name="Nolan M."/>
            <person name="Copeland A."/>
            <person name="Glavina Del Rio T."/>
            <person name="Tice H."/>
            <person name="Cheng J.F."/>
            <person name="Han C."/>
            <person name="Pitluck S."/>
            <person name="Liolios K."/>
            <person name="Ivanova N."/>
            <person name="Mavromatis K."/>
            <person name="Mikhailova N."/>
            <person name="Pati A."/>
            <person name="Goodwin L."/>
            <person name="Chen A."/>
            <person name="Palaniappan K."/>
            <person name="Land M."/>
            <person name="Hauser L."/>
            <person name="Chang Y.J."/>
            <person name="Jeffries C.D."/>
            <person name="Rohde M."/>
            <person name="Goker M."/>
            <person name="Woyke T."/>
            <person name="Bristow J."/>
            <person name="Eisen J.A."/>
            <person name="Markowitz V."/>
            <person name="Hugenholtz P."/>
            <person name="Kyrpides N.C."/>
            <person name="Klenk H.P."/>
            <person name="Lapidus A."/>
        </authorList>
    </citation>
    <scope>NUCLEOTIDE SEQUENCE [LARGE SCALE GENOMIC DNA]</scope>
    <source>
        <strain evidence="2">ATCC 700542 / DSM 9946 / VI-R2</strain>
    </source>
</reference>
<dbReference type="HOGENOM" id="CLU_915086_0_0_0"/>
<dbReference type="KEGG" id="msv:Mesil_2622"/>
<proteinExistence type="predicted"/>
<dbReference type="SUPFAM" id="SSF48452">
    <property type="entry name" value="TPR-like"/>
    <property type="match status" value="1"/>
</dbReference>
<accession>D7BBK9</accession>